<dbReference type="InterPro" id="IPR015421">
    <property type="entry name" value="PyrdxlP-dep_Trfase_major"/>
</dbReference>
<comment type="caution">
    <text evidence="8">The sequence shown here is derived from an EMBL/GenBank/DDBJ whole genome shotgun (WGS) entry which is preliminary data.</text>
</comment>
<accession>A0A4R9A0B1</accession>
<dbReference type="PANTHER" id="PTHR43586:SF8">
    <property type="entry name" value="CYSTEINE DESULFURASE 1, CHLOROPLASTIC"/>
    <property type="match status" value="1"/>
</dbReference>
<sequence>MTTQTSASWNKHDGQPARLDGGEDCPLVPVVGGDVRVPLVGGGETRYINLDYAASAPALEVVAAHIAEVLPLYASVHRGAGYASQISTAVYENARVVVGDFVGARPKDSVIFTRNTTDSLNLLASVVPGETVVLDLEHHANLLPWIGGASGARVLRSAATLDETLRLLEAELTARPAALLAVTGASNVTGEVLPLRRLATLAHRRGTRIAVDGAQLVPHRRVDIAALGIDYLAFSGHKTYAPFGAGVLVGRSDWLDAGPPYLLGGGAVISVTLDATQWRVGPARHEAGSPNVLGVAALARALQELDTLDPVAWTAHENRLRARLVSGLEALPGVTSYRIFPDLDDAVGVVSFSVAGLDSRLVAVVLSAEWGIGVRDGKFCAHPLLERLGVAGSALRASVGVGSRQADVDALLTALAGILTEGPRGEYELEAGHWQVVGDTRPRPDWAPELAPAAGYYGCAG</sequence>
<gene>
    <name evidence="8" type="ORF">E3T55_10500</name>
</gene>
<comment type="similarity">
    <text evidence="2">Belongs to the class-V pyridoxal-phosphate-dependent aminotransferase family. Csd subfamily.</text>
</comment>
<dbReference type="Proteomes" id="UP000297447">
    <property type="component" value="Unassembled WGS sequence"/>
</dbReference>
<evidence type="ECO:0000256" key="4">
    <source>
        <dbReference type="ARBA" id="ARBA00050776"/>
    </source>
</evidence>
<dbReference type="PANTHER" id="PTHR43586">
    <property type="entry name" value="CYSTEINE DESULFURASE"/>
    <property type="match status" value="1"/>
</dbReference>
<evidence type="ECO:0000259" key="7">
    <source>
        <dbReference type="Pfam" id="PF00266"/>
    </source>
</evidence>
<evidence type="ECO:0000256" key="5">
    <source>
        <dbReference type="RuleBase" id="RU004504"/>
    </source>
</evidence>
<dbReference type="InterPro" id="IPR020578">
    <property type="entry name" value="Aminotrans_V_PyrdxlP_BS"/>
</dbReference>
<evidence type="ECO:0000256" key="2">
    <source>
        <dbReference type="ARBA" id="ARBA00010447"/>
    </source>
</evidence>
<name>A0A4R9A0B1_9MICO</name>
<comment type="catalytic activity">
    <reaction evidence="4">
        <text>(sulfur carrier)-H + L-cysteine = (sulfur carrier)-SH + L-alanine</text>
        <dbReference type="Rhea" id="RHEA:43892"/>
        <dbReference type="Rhea" id="RHEA-COMP:14737"/>
        <dbReference type="Rhea" id="RHEA-COMP:14739"/>
        <dbReference type="ChEBI" id="CHEBI:29917"/>
        <dbReference type="ChEBI" id="CHEBI:35235"/>
        <dbReference type="ChEBI" id="CHEBI:57972"/>
        <dbReference type="ChEBI" id="CHEBI:64428"/>
        <dbReference type="EC" id="2.8.1.7"/>
    </reaction>
</comment>
<dbReference type="EMBL" id="SOHE01000046">
    <property type="protein sequence ID" value="TFD49850.1"/>
    <property type="molecule type" value="Genomic_DNA"/>
</dbReference>
<dbReference type="Pfam" id="PF00266">
    <property type="entry name" value="Aminotran_5"/>
    <property type="match status" value="1"/>
</dbReference>
<evidence type="ECO:0000256" key="1">
    <source>
        <dbReference type="ARBA" id="ARBA00001933"/>
    </source>
</evidence>
<comment type="cofactor">
    <cofactor evidence="1 5">
        <name>pyridoxal 5'-phosphate</name>
        <dbReference type="ChEBI" id="CHEBI:597326"/>
    </cofactor>
</comment>
<dbReference type="InterPro" id="IPR015422">
    <property type="entry name" value="PyrdxlP-dep_Trfase_small"/>
</dbReference>
<keyword evidence="8" id="KW-0808">Transferase</keyword>
<dbReference type="Gene3D" id="3.40.640.10">
    <property type="entry name" value="Type I PLP-dependent aspartate aminotransferase-like (Major domain)"/>
    <property type="match status" value="1"/>
</dbReference>
<evidence type="ECO:0000313" key="8">
    <source>
        <dbReference type="EMBL" id="TFD49850.1"/>
    </source>
</evidence>
<dbReference type="InterPro" id="IPR015424">
    <property type="entry name" value="PyrdxlP-dep_Trfase"/>
</dbReference>
<dbReference type="GO" id="GO:0031071">
    <property type="term" value="F:cysteine desulfurase activity"/>
    <property type="evidence" value="ECO:0007669"/>
    <property type="project" value="UniProtKB-EC"/>
</dbReference>
<keyword evidence="9" id="KW-1185">Reference proteome</keyword>
<protein>
    <submittedName>
        <fullName evidence="8">Aminotransferase class V-fold PLP-dependent enzyme</fullName>
    </submittedName>
</protein>
<feature type="region of interest" description="Disordered" evidence="6">
    <location>
        <begin position="1"/>
        <end position="23"/>
    </location>
</feature>
<evidence type="ECO:0000313" key="9">
    <source>
        <dbReference type="Proteomes" id="UP000297447"/>
    </source>
</evidence>
<evidence type="ECO:0000256" key="3">
    <source>
        <dbReference type="ARBA" id="ARBA00022898"/>
    </source>
</evidence>
<keyword evidence="3" id="KW-0663">Pyridoxal phosphate</keyword>
<dbReference type="PROSITE" id="PS00595">
    <property type="entry name" value="AA_TRANSFER_CLASS_5"/>
    <property type="match status" value="1"/>
</dbReference>
<dbReference type="InterPro" id="IPR000192">
    <property type="entry name" value="Aminotrans_V_dom"/>
</dbReference>
<dbReference type="AlphaFoldDB" id="A0A4R9A0B1"/>
<reference evidence="8 9" key="1">
    <citation type="submission" date="2019-03" db="EMBL/GenBank/DDBJ databases">
        <title>Genomics of glacier-inhabiting Cryobacterium strains.</title>
        <authorList>
            <person name="Liu Q."/>
            <person name="Xin Y.-H."/>
        </authorList>
    </citation>
    <scope>NUCLEOTIDE SEQUENCE [LARGE SCALE GENOMIC DNA]</scope>
    <source>
        <strain evidence="8 9">Hh14</strain>
    </source>
</reference>
<proteinExistence type="inferred from homology"/>
<dbReference type="GO" id="GO:0008483">
    <property type="term" value="F:transaminase activity"/>
    <property type="evidence" value="ECO:0007669"/>
    <property type="project" value="UniProtKB-KW"/>
</dbReference>
<feature type="domain" description="Aminotransferase class V" evidence="7">
    <location>
        <begin position="48"/>
        <end position="411"/>
    </location>
</feature>
<evidence type="ECO:0000256" key="6">
    <source>
        <dbReference type="SAM" id="MobiDB-lite"/>
    </source>
</evidence>
<organism evidence="8 9">
    <name type="scientific">Cryobacterium frigoriphilum</name>
    <dbReference type="NCBI Taxonomy" id="1259150"/>
    <lineage>
        <taxon>Bacteria</taxon>
        <taxon>Bacillati</taxon>
        <taxon>Actinomycetota</taxon>
        <taxon>Actinomycetes</taxon>
        <taxon>Micrococcales</taxon>
        <taxon>Microbacteriaceae</taxon>
        <taxon>Cryobacterium</taxon>
    </lineage>
</organism>
<dbReference type="SUPFAM" id="SSF53383">
    <property type="entry name" value="PLP-dependent transferases"/>
    <property type="match status" value="1"/>
</dbReference>
<keyword evidence="8" id="KW-0032">Aminotransferase</keyword>
<dbReference type="OrthoDB" id="9804366at2"/>
<dbReference type="RefSeq" id="WP_134519523.1">
    <property type="nucleotide sequence ID" value="NZ_SOHE01000046.1"/>
</dbReference>
<dbReference type="Gene3D" id="3.90.1150.10">
    <property type="entry name" value="Aspartate Aminotransferase, domain 1"/>
    <property type="match status" value="1"/>
</dbReference>